<feature type="transmembrane region" description="Helical" evidence="5">
    <location>
        <begin position="334"/>
        <end position="351"/>
    </location>
</feature>
<feature type="transmembrane region" description="Helical" evidence="5">
    <location>
        <begin position="74"/>
        <end position="92"/>
    </location>
</feature>
<comment type="caution">
    <text evidence="6">The sequence shown here is derived from an EMBL/GenBank/DDBJ whole genome shotgun (WGS) entry which is preliminary data.</text>
</comment>
<feature type="transmembrane region" description="Helical" evidence="5">
    <location>
        <begin position="157"/>
        <end position="178"/>
    </location>
</feature>
<dbReference type="RefSeq" id="WP_132512184.1">
    <property type="nucleotide sequence ID" value="NZ_SMKP01000075.1"/>
</dbReference>
<dbReference type="AlphaFoldDB" id="A0A4R4WGA7"/>
<evidence type="ECO:0000256" key="2">
    <source>
        <dbReference type="ARBA" id="ARBA00022692"/>
    </source>
</evidence>
<keyword evidence="4 5" id="KW-0472">Membrane</keyword>
<dbReference type="SUPFAM" id="SSF103473">
    <property type="entry name" value="MFS general substrate transporter"/>
    <property type="match status" value="1"/>
</dbReference>
<dbReference type="InterPro" id="IPR036259">
    <property type="entry name" value="MFS_trans_sf"/>
</dbReference>
<evidence type="ECO:0000313" key="7">
    <source>
        <dbReference type="Proteomes" id="UP000294543"/>
    </source>
</evidence>
<evidence type="ECO:0000256" key="4">
    <source>
        <dbReference type="ARBA" id="ARBA00023136"/>
    </source>
</evidence>
<dbReference type="GO" id="GO:0022857">
    <property type="term" value="F:transmembrane transporter activity"/>
    <property type="evidence" value="ECO:0007669"/>
    <property type="project" value="InterPro"/>
</dbReference>
<feature type="transmembrane region" description="Helical" evidence="5">
    <location>
        <begin position="45"/>
        <end position="67"/>
    </location>
</feature>
<reference evidence="6 7" key="1">
    <citation type="submission" date="2019-03" db="EMBL/GenBank/DDBJ databases">
        <title>Draft genome sequences of novel Actinobacteria.</title>
        <authorList>
            <person name="Sahin N."/>
            <person name="Ay H."/>
            <person name="Saygin H."/>
        </authorList>
    </citation>
    <scope>NUCLEOTIDE SEQUENCE [LARGE SCALE GENOMIC DNA]</scope>
    <source>
        <strain evidence="6 7">KC712</strain>
    </source>
</reference>
<evidence type="ECO:0000256" key="1">
    <source>
        <dbReference type="ARBA" id="ARBA00004141"/>
    </source>
</evidence>
<dbReference type="EMBL" id="SMKP01000075">
    <property type="protein sequence ID" value="TDD18158.1"/>
    <property type="molecule type" value="Genomic_DNA"/>
</dbReference>
<proteinExistence type="predicted"/>
<feature type="transmembrane region" description="Helical" evidence="5">
    <location>
        <begin position="129"/>
        <end position="151"/>
    </location>
</feature>
<dbReference type="PANTHER" id="PTHR23514:SF13">
    <property type="entry name" value="INNER MEMBRANE PROTEIN YBJJ"/>
    <property type="match status" value="1"/>
</dbReference>
<dbReference type="Proteomes" id="UP000294543">
    <property type="component" value="Unassembled WGS sequence"/>
</dbReference>
<evidence type="ECO:0000256" key="3">
    <source>
        <dbReference type="ARBA" id="ARBA00022989"/>
    </source>
</evidence>
<feature type="transmembrane region" description="Helical" evidence="5">
    <location>
        <begin position="12"/>
        <end position="33"/>
    </location>
</feature>
<feature type="transmembrane region" description="Helical" evidence="5">
    <location>
        <begin position="270"/>
        <end position="288"/>
    </location>
</feature>
<dbReference type="InterPro" id="IPR051788">
    <property type="entry name" value="MFS_Transporter"/>
</dbReference>
<dbReference type="OrthoDB" id="3864150at2"/>
<organism evidence="6 7">
    <name type="scientific">Nonomuraea diastatica</name>
    <dbReference type="NCBI Taxonomy" id="1848329"/>
    <lineage>
        <taxon>Bacteria</taxon>
        <taxon>Bacillati</taxon>
        <taxon>Actinomycetota</taxon>
        <taxon>Actinomycetes</taxon>
        <taxon>Streptosporangiales</taxon>
        <taxon>Streptosporangiaceae</taxon>
        <taxon>Nonomuraea</taxon>
    </lineage>
</organism>
<feature type="transmembrane region" description="Helical" evidence="5">
    <location>
        <begin position="294"/>
        <end position="314"/>
    </location>
</feature>
<keyword evidence="7" id="KW-1185">Reference proteome</keyword>
<feature type="transmembrane region" description="Helical" evidence="5">
    <location>
        <begin position="357"/>
        <end position="377"/>
    </location>
</feature>
<dbReference type="CDD" id="cd17393">
    <property type="entry name" value="MFS_MosC_like"/>
    <property type="match status" value="1"/>
</dbReference>
<dbReference type="GO" id="GO:0016020">
    <property type="term" value="C:membrane"/>
    <property type="evidence" value="ECO:0007669"/>
    <property type="project" value="UniProtKB-SubCell"/>
</dbReference>
<comment type="subcellular location">
    <subcellularLocation>
        <location evidence="1">Membrane</location>
        <topology evidence="1">Multi-pass membrane protein</topology>
    </subcellularLocation>
</comment>
<evidence type="ECO:0000256" key="5">
    <source>
        <dbReference type="SAM" id="Phobius"/>
    </source>
</evidence>
<keyword evidence="2 5" id="KW-0812">Transmembrane</keyword>
<evidence type="ECO:0000313" key="6">
    <source>
        <dbReference type="EMBL" id="TDD18158.1"/>
    </source>
</evidence>
<dbReference type="PANTHER" id="PTHR23514">
    <property type="entry name" value="BYPASS OF STOP CODON PROTEIN 6"/>
    <property type="match status" value="1"/>
</dbReference>
<protein>
    <submittedName>
        <fullName evidence="6">MFS transporter</fullName>
    </submittedName>
</protein>
<feature type="transmembrane region" description="Helical" evidence="5">
    <location>
        <begin position="98"/>
        <end position="117"/>
    </location>
</feature>
<gene>
    <name evidence="6" type="ORF">E1294_25315</name>
</gene>
<accession>A0A4R4WGA7</accession>
<dbReference type="InterPro" id="IPR011701">
    <property type="entry name" value="MFS"/>
</dbReference>
<keyword evidence="3 5" id="KW-1133">Transmembrane helix</keyword>
<dbReference type="Pfam" id="PF07690">
    <property type="entry name" value="MFS_1"/>
    <property type="match status" value="1"/>
</dbReference>
<dbReference type="Gene3D" id="1.20.1250.20">
    <property type="entry name" value="MFS general substrate transporter like domains"/>
    <property type="match status" value="2"/>
</dbReference>
<sequence>MPSSRDRQARLATYAVYAVQGLSFASLLIQVAALQDKHELDEGTLTLLLLIVPVFAGVGSVAAGAFSARHGSRILLRIAQPVVAAAVVLAGLAPSVPLLVPVLLLFGVAVGAVDAGINMQGVAVERRYGVQVLNGFHCVWSAFSMAGALWASVAADLPLPLIMAIPMVFALAGSLYAGRALCAPDEEKVAAVPGTTPGRLPWRPIVPLCLAMGFLYVGDAAVSNFNTVFMKDVLAAGPRVIPLAYVAYQATTLAVRLGGDLAVRRYGPAAIVRIGGVIATAGFLGVVLAPNQPLGIVAFGLTGVGLSVVAPQSFSAAGRLDPSGTGVAIARVNLFNYVGFIVGAALVGGVADAADMRVAFAAPLVLAATIIVLAPGFEPRSRAGHGGQPAPSTPSR</sequence>
<name>A0A4R4WGA7_9ACTN</name>